<dbReference type="KEGG" id="lpv:HYN51_10225"/>
<name>A0A2Y9TYZ1_9GAMM</name>
<accession>A0A2Y9TYZ1</accession>
<dbReference type="EMBL" id="CP029185">
    <property type="protein sequence ID" value="AWH88895.1"/>
    <property type="molecule type" value="Genomic_DNA"/>
</dbReference>
<dbReference type="OrthoDB" id="6636279at2"/>
<proteinExistence type="predicted"/>
<reference evidence="1 2" key="1">
    <citation type="journal article" date="2019" name="Int. J. Syst. Evol. Microbiol.">
        <title>Limnobaculum parvum gen. nov., sp. nov., isolated from a freshwater lake.</title>
        <authorList>
            <person name="Baek C."/>
            <person name="Shin S.K."/>
            <person name="Yi H."/>
        </authorList>
    </citation>
    <scope>NUCLEOTIDE SEQUENCE [LARGE SCALE GENOMIC DNA]</scope>
    <source>
        <strain evidence="1 2">HYN0051</strain>
    </source>
</reference>
<dbReference type="AlphaFoldDB" id="A0A2Y9TYZ1"/>
<dbReference type="RefSeq" id="WP_108900951.1">
    <property type="nucleotide sequence ID" value="NZ_CP029185.2"/>
</dbReference>
<dbReference type="InterPro" id="IPR011990">
    <property type="entry name" value="TPR-like_helical_dom_sf"/>
</dbReference>
<dbReference type="Gene3D" id="1.25.40.10">
    <property type="entry name" value="Tetratricopeptide repeat domain"/>
    <property type="match status" value="1"/>
</dbReference>
<evidence type="ECO:0000313" key="2">
    <source>
        <dbReference type="Proteomes" id="UP000244908"/>
    </source>
</evidence>
<gene>
    <name evidence="1" type="ORF">HYN51_10225</name>
</gene>
<dbReference type="SUPFAM" id="SSF81901">
    <property type="entry name" value="HCP-like"/>
    <property type="match status" value="1"/>
</dbReference>
<keyword evidence="2" id="KW-1185">Reference proteome</keyword>
<protein>
    <recommendedName>
        <fullName evidence="3">Tetratricopeptide repeat protein</fullName>
    </recommendedName>
</protein>
<evidence type="ECO:0000313" key="1">
    <source>
        <dbReference type="EMBL" id="AWH88895.1"/>
    </source>
</evidence>
<evidence type="ECO:0008006" key="3">
    <source>
        <dbReference type="Google" id="ProtNLM"/>
    </source>
</evidence>
<dbReference type="Proteomes" id="UP000244908">
    <property type="component" value="Chromosome"/>
</dbReference>
<organism evidence="1 2">
    <name type="scientific">Limnobaculum parvum</name>
    <dbReference type="NCBI Taxonomy" id="2172103"/>
    <lineage>
        <taxon>Bacteria</taxon>
        <taxon>Pseudomonadati</taxon>
        <taxon>Pseudomonadota</taxon>
        <taxon>Gammaproteobacteria</taxon>
        <taxon>Enterobacterales</taxon>
        <taxon>Budviciaceae</taxon>
        <taxon>Limnobaculum</taxon>
    </lineage>
</organism>
<sequence>MTQQFELSEKSELSLEEKEHHLIRMAELTDDPAYMLALIDIYLTEQWQPQQLWHWLNKLLARDYLPAYLVLAQLYLSGNTVELDLDKAAEIFGQLIERYSQGENTEANHHQLAFCHLSLARISHTQHHTAPMLMHYFYALQFDSVEAAEDLAAIFSLDMAKNSQQTDSLVILQCVFLTLSAVFLQQQSDDNNDEQQQQILLHRYAERKGQIQENITRYQLTASQRDDIRQRVRLWNEGEHQALMEDVVSYINS</sequence>